<dbReference type="GO" id="GO:0016020">
    <property type="term" value="C:membrane"/>
    <property type="evidence" value="ECO:0007669"/>
    <property type="project" value="InterPro"/>
</dbReference>
<dbReference type="Proteomes" id="UP000252731">
    <property type="component" value="Unassembled WGS sequence"/>
</dbReference>
<keyword evidence="1 2" id="KW-0807">Transducer</keyword>
<dbReference type="GO" id="GO:0007165">
    <property type="term" value="P:signal transduction"/>
    <property type="evidence" value="ECO:0007669"/>
    <property type="project" value="UniProtKB-KW"/>
</dbReference>
<dbReference type="PANTHER" id="PTHR32089">
    <property type="entry name" value="METHYL-ACCEPTING CHEMOTAXIS PROTEIN MCPB"/>
    <property type="match status" value="1"/>
</dbReference>
<comment type="caution">
    <text evidence="5">The sequence shown here is derived from an EMBL/GenBank/DDBJ whole genome shotgun (WGS) entry which is preliminary data.</text>
</comment>
<dbReference type="AlphaFoldDB" id="A0A366JZX4"/>
<dbReference type="STRING" id="1399.VL14_07545"/>
<dbReference type="EMBL" id="QNSF01000004">
    <property type="protein sequence ID" value="RBP94448.1"/>
    <property type="molecule type" value="Genomic_DNA"/>
</dbReference>
<gene>
    <name evidence="5" type="ORF">DFO70_10487</name>
</gene>
<dbReference type="SUPFAM" id="SSF58104">
    <property type="entry name" value="Methyl-accepting chemotaxis protein (MCP) signaling domain"/>
    <property type="match status" value="1"/>
</dbReference>
<organism evidence="5 6">
    <name type="scientific">Cytobacillus firmus</name>
    <name type="common">Bacillus firmus</name>
    <dbReference type="NCBI Taxonomy" id="1399"/>
    <lineage>
        <taxon>Bacteria</taxon>
        <taxon>Bacillati</taxon>
        <taxon>Bacillota</taxon>
        <taxon>Bacilli</taxon>
        <taxon>Bacillales</taxon>
        <taxon>Bacillaceae</taxon>
        <taxon>Cytobacillus</taxon>
    </lineage>
</organism>
<evidence type="ECO:0000256" key="2">
    <source>
        <dbReference type="PROSITE-ProRule" id="PRU00284"/>
    </source>
</evidence>
<dbReference type="InterPro" id="IPR004089">
    <property type="entry name" value="MCPsignal_dom"/>
</dbReference>
<proteinExistence type="predicted"/>
<name>A0A366JZX4_CYTFI</name>
<dbReference type="RefSeq" id="WP_279587083.1">
    <property type="nucleotide sequence ID" value="NZ_QNSF01000004.1"/>
</dbReference>
<sequence>MGRSMMFGKGKLKQLEEEKRKLESKIQAAEEEFQRREKYYQTLIHSFNEDLTNTVSQHEIVNGQHYMLGDLVLKIKDGFENVKRHSEATFTNSLSLSDKGGNLIQSAKEMVKSSEEGRGSVSKSEQLIKQLGEQLEVNSQKMEALSKRSKEIEMIVQVIKDIAEQTNLLALNASIEAARAGEQGKGFAVVADEVRKLAESTATSTANISSLTKNIQDDIEATLNSTVASTELIKDGMSLSGQTTSKIDSITSLIHTVETEVSEVIEMINAQKGYSQEVADEISETKSVFDQVNELIQRHIDDARVVDEKLEGAISQVKAVNY</sequence>
<dbReference type="Pfam" id="PF00015">
    <property type="entry name" value="MCPsignal"/>
    <property type="match status" value="1"/>
</dbReference>
<protein>
    <submittedName>
        <fullName evidence="5">Methyl-accepting chemotaxis protein</fullName>
    </submittedName>
</protein>
<dbReference type="SMART" id="SM00283">
    <property type="entry name" value="MA"/>
    <property type="match status" value="1"/>
</dbReference>
<accession>A0A366JZX4</accession>
<evidence type="ECO:0000256" key="1">
    <source>
        <dbReference type="ARBA" id="ARBA00023224"/>
    </source>
</evidence>
<evidence type="ECO:0000259" key="4">
    <source>
        <dbReference type="PROSITE" id="PS50111"/>
    </source>
</evidence>
<reference evidence="5 6" key="1">
    <citation type="submission" date="2018-06" db="EMBL/GenBank/DDBJ databases">
        <title>Freshwater and sediment microbial communities from various areas in North America, analyzing microbe dynamics in response to fracking.</title>
        <authorList>
            <person name="Lamendella R."/>
        </authorList>
    </citation>
    <scope>NUCLEOTIDE SEQUENCE [LARGE SCALE GENOMIC DNA]</scope>
    <source>
        <strain evidence="5 6">14_TX</strain>
    </source>
</reference>
<evidence type="ECO:0000313" key="6">
    <source>
        <dbReference type="Proteomes" id="UP000252731"/>
    </source>
</evidence>
<keyword evidence="6" id="KW-1185">Reference proteome</keyword>
<evidence type="ECO:0000313" key="5">
    <source>
        <dbReference type="EMBL" id="RBP94448.1"/>
    </source>
</evidence>
<feature type="coiled-coil region" evidence="3">
    <location>
        <begin position="5"/>
        <end position="39"/>
    </location>
</feature>
<dbReference type="PROSITE" id="PS50111">
    <property type="entry name" value="CHEMOTAXIS_TRANSDUC_2"/>
    <property type="match status" value="1"/>
</dbReference>
<evidence type="ECO:0000256" key="3">
    <source>
        <dbReference type="SAM" id="Coils"/>
    </source>
</evidence>
<keyword evidence="3" id="KW-0175">Coiled coil</keyword>
<dbReference type="PANTHER" id="PTHR32089:SF112">
    <property type="entry name" value="LYSOZYME-LIKE PROTEIN-RELATED"/>
    <property type="match status" value="1"/>
</dbReference>
<feature type="domain" description="Methyl-accepting transducer" evidence="4">
    <location>
        <begin position="105"/>
        <end position="286"/>
    </location>
</feature>
<dbReference type="Gene3D" id="1.10.287.950">
    <property type="entry name" value="Methyl-accepting chemotaxis protein"/>
    <property type="match status" value="1"/>
</dbReference>